<dbReference type="Gene3D" id="3.40.30.10">
    <property type="entry name" value="Glutaredoxin"/>
    <property type="match status" value="1"/>
</dbReference>
<dbReference type="PANTHER" id="PTHR45694:SF14">
    <property type="entry name" value="GLUTAREDOXIN-C2"/>
    <property type="match status" value="1"/>
</dbReference>
<dbReference type="AlphaFoldDB" id="A0AAV7HKG2"/>
<protein>
    <recommendedName>
        <fullName evidence="2">Glutaredoxin domain-containing protein</fullName>
    </recommendedName>
</protein>
<dbReference type="FunFam" id="3.40.30.10:FF:000093">
    <property type="entry name" value="Glutaredoxin 2"/>
    <property type="match status" value="1"/>
</dbReference>
<dbReference type="InterPro" id="IPR002109">
    <property type="entry name" value="Glutaredoxin"/>
</dbReference>
<comment type="caution">
    <text evidence="3">The sequence shown here is derived from an EMBL/GenBank/DDBJ whole genome shotgun (WGS) entry which is preliminary data.</text>
</comment>
<evidence type="ECO:0000256" key="1">
    <source>
        <dbReference type="ARBA" id="ARBA00007190"/>
    </source>
</evidence>
<reference evidence="3 4" key="1">
    <citation type="journal article" date="2021" name="Hortic Res">
        <title>Chromosome-scale assembly of the Dendrobium chrysotoxum genome enhances the understanding of orchid evolution.</title>
        <authorList>
            <person name="Zhang Y."/>
            <person name="Zhang G.Q."/>
            <person name="Zhang D."/>
            <person name="Liu X.D."/>
            <person name="Xu X.Y."/>
            <person name="Sun W.H."/>
            <person name="Yu X."/>
            <person name="Zhu X."/>
            <person name="Wang Z.W."/>
            <person name="Zhao X."/>
            <person name="Zhong W.Y."/>
            <person name="Chen H."/>
            <person name="Yin W.L."/>
            <person name="Huang T."/>
            <person name="Niu S.C."/>
            <person name="Liu Z.J."/>
        </authorList>
    </citation>
    <scope>NUCLEOTIDE SEQUENCE [LARGE SCALE GENOMIC DNA]</scope>
    <source>
        <strain evidence="3">Lindl</strain>
    </source>
</reference>
<dbReference type="Proteomes" id="UP000775213">
    <property type="component" value="Unassembled WGS sequence"/>
</dbReference>
<dbReference type="InterPro" id="IPR014025">
    <property type="entry name" value="Glutaredoxin_subgr"/>
</dbReference>
<dbReference type="PROSITE" id="PS51354">
    <property type="entry name" value="GLUTAREDOXIN_2"/>
    <property type="match status" value="1"/>
</dbReference>
<evidence type="ECO:0000259" key="2">
    <source>
        <dbReference type="Pfam" id="PF00462"/>
    </source>
</evidence>
<organism evidence="3 4">
    <name type="scientific">Dendrobium chrysotoxum</name>
    <name type="common">Orchid</name>
    <dbReference type="NCBI Taxonomy" id="161865"/>
    <lineage>
        <taxon>Eukaryota</taxon>
        <taxon>Viridiplantae</taxon>
        <taxon>Streptophyta</taxon>
        <taxon>Embryophyta</taxon>
        <taxon>Tracheophyta</taxon>
        <taxon>Spermatophyta</taxon>
        <taxon>Magnoliopsida</taxon>
        <taxon>Liliopsida</taxon>
        <taxon>Asparagales</taxon>
        <taxon>Orchidaceae</taxon>
        <taxon>Epidendroideae</taxon>
        <taxon>Malaxideae</taxon>
        <taxon>Dendrobiinae</taxon>
        <taxon>Dendrobium</taxon>
    </lineage>
</organism>
<dbReference type="PRINTS" id="PR00160">
    <property type="entry name" value="GLUTAREDOXIN"/>
</dbReference>
<gene>
    <name evidence="3" type="ORF">IEQ34_001902</name>
</gene>
<dbReference type="CDD" id="cd03419">
    <property type="entry name" value="GRX_GRXh_1_2_like"/>
    <property type="match status" value="1"/>
</dbReference>
<evidence type="ECO:0000313" key="3">
    <source>
        <dbReference type="EMBL" id="KAH0468670.1"/>
    </source>
</evidence>
<accession>A0AAV7HKG2</accession>
<dbReference type="PANTHER" id="PTHR45694">
    <property type="entry name" value="GLUTAREDOXIN 2"/>
    <property type="match status" value="1"/>
</dbReference>
<keyword evidence="4" id="KW-1185">Reference proteome</keyword>
<comment type="similarity">
    <text evidence="1">Belongs to the glutaredoxin family. CPYC subfamily.</text>
</comment>
<evidence type="ECO:0000313" key="4">
    <source>
        <dbReference type="Proteomes" id="UP000775213"/>
    </source>
</evidence>
<dbReference type="SUPFAM" id="SSF52833">
    <property type="entry name" value="Thioredoxin-like"/>
    <property type="match status" value="1"/>
</dbReference>
<dbReference type="GO" id="GO:0034599">
    <property type="term" value="P:cellular response to oxidative stress"/>
    <property type="evidence" value="ECO:0007669"/>
    <property type="project" value="TreeGrafter"/>
</dbReference>
<dbReference type="GO" id="GO:0005737">
    <property type="term" value="C:cytoplasm"/>
    <property type="evidence" value="ECO:0007669"/>
    <property type="project" value="TreeGrafter"/>
</dbReference>
<proteinExistence type="inferred from homology"/>
<dbReference type="GO" id="GO:0015038">
    <property type="term" value="F:glutathione disulfide oxidoreductase activity"/>
    <property type="evidence" value="ECO:0007669"/>
    <property type="project" value="TreeGrafter"/>
</dbReference>
<dbReference type="Pfam" id="PF00462">
    <property type="entry name" value="Glutaredoxin"/>
    <property type="match status" value="1"/>
</dbReference>
<feature type="domain" description="Glutaredoxin" evidence="2">
    <location>
        <begin position="15"/>
        <end position="77"/>
    </location>
</feature>
<dbReference type="InterPro" id="IPR036249">
    <property type="entry name" value="Thioredoxin-like_sf"/>
</dbReference>
<dbReference type="EMBL" id="JAGFBR010000003">
    <property type="protein sequence ID" value="KAH0468670.1"/>
    <property type="molecule type" value="Genomic_DNA"/>
</dbReference>
<name>A0AAV7HKG2_DENCH</name>
<sequence length="109" mass="11880">MAMEKAKELISSSPVFFFSKTYCDACKEVGEFLLQLGAKYKMVELDVESDGAELQSALVEWTGQRLVPNIFIGGNHIGGKADLMKKHKEGYLITLLTEAGALPNSNPAV</sequence>